<dbReference type="AlphaFoldDB" id="A0A642UZF8"/>
<evidence type="ECO:0000256" key="3">
    <source>
        <dbReference type="ARBA" id="ARBA00022927"/>
    </source>
</evidence>
<organism evidence="4 5">
    <name type="scientific">Diutina rugosa</name>
    <name type="common">Yeast</name>
    <name type="synonym">Candida rugosa</name>
    <dbReference type="NCBI Taxonomy" id="5481"/>
    <lineage>
        <taxon>Eukaryota</taxon>
        <taxon>Fungi</taxon>
        <taxon>Dikarya</taxon>
        <taxon>Ascomycota</taxon>
        <taxon>Saccharomycotina</taxon>
        <taxon>Pichiomycetes</taxon>
        <taxon>Debaryomycetaceae</taxon>
        <taxon>Diutina</taxon>
    </lineage>
</organism>
<evidence type="ECO:0000313" key="5">
    <source>
        <dbReference type="Proteomes" id="UP000449547"/>
    </source>
</evidence>
<keyword evidence="5" id="KW-1185">Reference proteome</keyword>
<dbReference type="InterPro" id="IPR016024">
    <property type="entry name" value="ARM-type_fold"/>
</dbReference>
<dbReference type="Proteomes" id="UP000449547">
    <property type="component" value="Unassembled WGS sequence"/>
</dbReference>
<dbReference type="OrthoDB" id="29145at2759"/>
<comment type="caution">
    <text evidence="4">The sequence shown here is derived from an EMBL/GenBank/DDBJ whole genome shotgun (WGS) entry which is preliminary data.</text>
</comment>
<accession>A0A642UZF8</accession>
<sequence>MIADAIKRLETLLAESEPPQIECIVDEVIIEEKVIEEILALAAVPSEDNSDMQVVSASVISYMTPLVADQLCERELIPTLIAMVQNGDDHLQSMAVWNLASVASWSDDLRLQIIESGQVEVVIDSTSKPELAGDVALFLQNLCSTALNFDKNLAKLMLATAAAIVVESDDPQVVEAGCWTLESFSKRGDDDVIAIVAIEGLVDRLIHILRHGPLETQFPSLRTLANLMSGPARQCQVVVDAGVIPELGILLHHPNPVMRKDSCWAVSNVCGGTKPQIQKVIDNGIFLSLAGLLIFGEYATKQAALWAVANVVMGTEASDHSLLTILSRQLIRGVVRLLRVDEDDGSLAIEALEVVAQIVTRVPSIKPLVSEEGLAYLEECQGEGEVKHLRRKAAKVIATLTS</sequence>
<dbReference type="GO" id="GO:0015031">
    <property type="term" value="P:protein transport"/>
    <property type="evidence" value="ECO:0007669"/>
    <property type="project" value="UniProtKB-KW"/>
</dbReference>
<keyword evidence="3" id="KW-0653">Protein transport</keyword>
<protein>
    <recommendedName>
        <fullName evidence="6">Importin subunit alpha</fullName>
    </recommendedName>
</protein>
<evidence type="ECO:0008006" key="6">
    <source>
        <dbReference type="Google" id="ProtNLM"/>
    </source>
</evidence>
<dbReference type="PANTHER" id="PTHR23316">
    <property type="entry name" value="IMPORTIN ALPHA"/>
    <property type="match status" value="1"/>
</dbReference>
<proteinExistence type="inferred from homology"/>
<dbReference type="InterPro" id="IPR000225">
    <property type="entry name" value="Armadillo"/>
</dbReference>
<name>A0A642UZF8_DIURU</name>
<dbReference type="RefSeq" id="XP_034013373.1">
    <property type="nucleotide sequence ID" value="XM_034154426.1"/>
</dbReference>
<dbReference type="SUPFAM" id="SSF48371">
    <property type="entry name" value="ARM repeat"/>
    <property type="match status" value="1"/>
</dbReference>
<dbReference type="SMART" id="SM00185">
    <property type="entry name" value="ARM"/>
    <property type="match status" value="5"/>
</dbReference>
<evidence type="ECO:0000256" key="2">
    <source>
        <dbReference type="ARBA" id="ARBA00022448"/>
    </source>
</evidence>
<dbReference type="GeneID" id="54780492"/>
<dbReference type="EMBL" id="SWFT01000053">
    <property type="protein sequence ID" value="KAA8904763.1"/>
    <property type="molecule type" value="Genomic_DNA"/>
</dbReference>
<evidence type="ECO:0000256" key="1">
    <source>
        <dbReference type="ARBA" id="ARBA00010394"/>
    </source>
</evidence>
<dbReference type="Gene3D" id="1.25.10.10">
    <property type="entry name" value="Leucine-rich Repeat Variant"/>
    <property type="match status" value="1"/>
</dbReference>
<gene>
    <name evidence="4" type="ORF">DIURU_001839</name>
</gene>
<dbReference type="InterPro" id="IPR011989">
    <property type="entry name" value="ARM-like"/>
</dbReference>
<comment type="similarity">
    <text evidence="1">Belongs to the importin alpha family.</text>
</comment>
<dbReference type="VEuPathDB" id="FungiDB:DIURU_001839"/>
<keyword evidence="2" id="KW-0813">Transport</keyword>
<reference evidence="4 5" key="1">
    <citation type="submission" date="2019-07" db="EMBL/GenBank/DDBJ databases">
        <title>Genome assembly of two rare yeast pathogens: Diutina rugosa and Trichomonascus ciferrii.</title>
        <authorList>
            <person name="Mixao V."/>
            <person name="Saus E."/>
            <person name="Hansen A."/>
            <person name="Lass-Flor C."/>
            <person name="Gabaldon T."/>
        </authorList>
    </citation>
    <scope>NUCLEOTIDE SEQUENCE [LARGE SCALE GENOMIC DNA]</scope>
    <source>
        <strain evidence="4 5">CBS 613</strain>
    </source>
</reference>
<evidence type="ECO:0000313" key="4">
    <source>
        <dbReference type="EMBL" id="KAA8904763.1"/>
    </source>
</evidence>
<dbReference type="Pfam" id="PF00514">
    <property type="entry name" value="Arm"/>
    <property type="match status" value="2"/>
</dbReference>